<accession>A0A9X3PFS3</accession>
<dbReference type="EMBL" id="JAPZVP010000016">
    <property type="protein sequence ID" value="MDA1361789.1"/>
    <property type="molecule type" value="Genomic_DNA"/>
</dbReference>
<sequence length="321" mass="35040">MAFPAGTPTQAQVRGLWDQCRNQIEFRYIREALAMYVADLQSRGVDVVPWVDSEAIPSRIPEGYTEANARILKQKATEATSAVLDSFEAAYAPFFSKTQETELEELYAKYAGYRNTLNKLHTSSDIQAVKDLTRDWKEKAADPFRDEFLMPLRGAITRHRDIAGYMAGALAMEASAQVAIRKAFAELPLAACSPHTSYGQGAQNKQTLSYISIGLSVVGLATIPFPVVGAIVGVGGLVASVLAESIQNVQISLKIPDTTNMKFGEFVNTVHAAITSLSNGLDEGREQAAKNLRESMAGATYDIEEWKTKPNHYAPGSELLD</sequence>
<proteinExistence type="predicted"/>
<protein>
    <submittedName>
        <fullName evidence="1">Uncharacterized protein</fullName>
    </submittedName>
</protein>
<dbReference type="Proteomes" id="UP001146067">
    <property type="component" value="Unassembled WGS sequence"/>
</dbReference>
<gene>
    <name evidence="1" type="ORF">O1R50_19330</name>
</gene>
<evidence type="ECO:0000313" key="2">
    <source>
        <dbReference type="Proteomes" id="UP001146067"/>
    </source>
</evidence>
<dbReference type="AlphaFoldDB" id="A0A9X3PFS3"/>
<organism evidence="1 2">
    <name type="scientific">Glycomyces luteolus</name>
    <dbReference type="NCBI Taxonomy" id="2670330"/>
    <lineage>
        <taxon>Bacteria</taxon>
        <taxon>Bacillati</taxon>
        <taxon>Actinomycetota</taxon>
        <taxon>Actinomycetes</taxon>
        <taxon>Glycomycetales</taxon>
        <taxon>Glycomycetaceae</taxon>
        <taxon>Glycomyces</taxon>
    </lineage>
</organism>
<reference evidence="1" key="1">
    <citation type="submission" date="2022-12" db="EMBL/GenBank/DDBJ databases">
        <title>Gycomyces niveus sp.nov.,a novel actinomycete isolated from soil in Shouguan.</title>
        <authorList>
            <person name="Yang X."/>
        </authorList>
    </citation>
    <scope>NUCLEOTIDE SEQUENCE</scope>
    <source>
        <strain evidence="1">NEAU-A15</strain>
    </source>
</reference>
<comment type="caution">
    <text evidence="1">The sequence shown here is derived from an EMBL/GenBank/DDBJ whole genome shotgun (WGS) entry which is preliminary data.</text>
</comment>
<dbReference type="RefSeq" id="WP_270111822.1">
    <property type="nucleotide sequence ID" value="NZ_JAPZVP010000016.1"/>
</dbReference>
<evidence type="ECO:0000313" key="1">
    <source>
        <dbReference type="EMBL" id="MDA1361789.1"/>
    </source>
</evidence>
<name>A0A9X3PFS3_9ACTN</name>
<keyword evidence="2" id="KW-1185">Reference proteome</keyword>